<proteinExistence type="inferred from homology"/>
<keyword evidence="8" id="KW-1185">Reference proteome</keyword>
<gene>
    <name evidence="7" type="ORF">DL346_23715</name>
</gene>
<dbReference type="GO" id="GO:0009254">
    <property type="term" value="P:peptidoglycan turnover"/>
    <property type="evidence" value="ECO:0007669"/>
    <property type="project" value="TreeGrafter"/>
</dbReference>
<dbReference type="AlphaFoldDB" id="A0A328U317"/>
<evidence type="ECO:0000313" key="8">
    <source>
        <dbReference type="Proteomes" id="UP000249260"/>
    </source>
</evidence>
<name>A0A328U317_9BACL</name>
<dbReference type="InterPro" id="IPR017853">
    <property type="entry name" value="GH"/>
</dbReference>
<dbReference type="InterPro" id="IPR001764">
    <property type="entry name" value="Glyco_hydro_3_N"/>
</dbReference>
<evidence type="ECO:0000256" key="5">
    <source>
        <dbReference type="ARBA" id="ARBA00023295"/>
    </source>
</evidence>
<dbReference type="InterPro" id="IPR036962">
    <property type="entry name" value="Glyco_hydro_3_N_sf"/>
</dbReference>
<evidence type="ECO:0000259" key="6">
    <source>
        <dbReference type="Pfam" id="PF00933"/>
    </source>
</evidence>
<protein>
    <recommendedName>
        <fullName evidence="3">beta-N-acetylhexosaminidase</fullName>
        <ecNumber evidence="3">3.2.1.52</ecNumber>
    </recommendedName>
</protein>
<dbReference type="Gene3D" id="3.20.20.300">
    <property type="entry name" value="Glycoside hydrolase, family 3, N-terminal domain"/>
    <property type="match status" value="1"/>
</dbReference>
<reference evidence="7 8" key="1">
    <citation type="submission" date="2018-06" db="EMBL/GenBank/DDBJ databases">
        <title>Paenibacillus montanisoli sp. nov., isolated from mountain area soil.</title>
        <authorList>
            <person name="Wu M."/>
        </authorList>
    </citation>
    <scope>NUCLEOTIDE SEQUENCE [LARGE SCALE GENOMIC DNA]</scope>
    <source>
        <strain evidence="7 8">RA17</strain>
    </source>
</reference>
<comment type="caution">
    <text evidence="7">The sequence shown here is derived from an EMBL/GenBank/DDBJ whole genome shotgun (WGS) entry which is preliminary data.</text>
</comment>
<evidence type="ECO:0000313" key="7">
    <source>
        <dbReference type="EMBL" id="RAP74296.1"/>
    </source>
</evidence>
<dbReference type="PANTHER" id="PTHR30480:SF13">
    <property type="entry name" value="BETA-HEXOSAMINIDASE"/>
    <property type="match status" value="1"/>
</dbReference>
<sequence>MVASMSLEEKLGAMIIAGVDGTKASAAARRMIERQHVGGVIFYGNNVKTPQSVAAYVNQLRAWNKSNKSPLLVTVDEEGGRVSRLPGLVKLPSGRAVGDTGDRSYAEEIGGLLGQASKSMGFNVDFAPVLDINSNPNNPVIGDRSYGATAKVVTSMGVAVMEGLKAEGVIPVVKHFPGHGDTSVDSHLELPVVNKSLAQLKSFEWVPFNSAIEKGADAVMIAHILFPKIDKSVPASLSRTIITDQLRGELGFKGVVMTDDLTMGAIAKNYGMGEAAVLTVKAGSDILLVAHKYENVDAILAALMNSVTRGEIAEERIDESVKRILMLKETYGLSDAKTPSVPDLSALNDDIRKAEARH</sequence>
<dbReference type="GO" id="GO:0004563">
    <property type="term" value="F:beta-N-acetylhexosaminidase activity"/>
    <property type="evidence" value="ECO:0007669"/>
    <property type="project" value="UniProtKB-EC"/>
</dbReference>
<dbReference type="PANTHER" id="PTHR30480">
    <property type="entry name" value="BETA-HEXOSAMINIDASE-RELATED"/>
    <property type="match status" value="1"/>
</dbReference>
<keyword evidence="5 7" id="KW-0326">Glycosidase</keyword>
<evidence type="ECO:0000256" key="1">
    <source>
        <dbReference type="ARBA" id="ARBA00001231"/>
    </source>
</evidence>
<dbReference type="Pfam" id="PF00933">
    <property type="entry name" value="Glyco_hydro_3"/>
    <property type="match status" value="1"/>
</dbReference>
<dbReference type="EC" id="3.2.1.52" evidence="3"/>
<evidence type="ECO:0000256" key="2">
    <source>
        <dbReference type="ARBA" id="ARBA00005336"/>
    </source>
</evidence>
<feature type="domain" description="Glycoside hydrolase family 3 N-terminal" evidence="6">
    <location>
        <begin position="7"/>
        <end position="326"/>
    </location>
</feature>
<dbReference type="InterPro" id="IPR050226">
    <property type="entry name" value="NagZ_Beta-hexosaminidase"/>
</dbReference>
<evidence type="ECO:0000256" key="3">
    <source>
        <dbReference type="ARBA" id="ARBA00012663"/>
    </source>
</evidence>
<organism evidence="7 8">
    <name type="scientific">Paenibacillus montanisoli</name>
    <dbReference type="NCBI Taxonomy" id="2081970"/>
    <lineage>
        <taxon>Bacteria</taxon>
        <taxon>Bacillati</taxon>
        <taxon>Bacillota</taxon>
        <taxon>Bacilli</taxon>
        <taxon>Bacillales</taxon>
        <taxon>Paenibacillaceae</taxon>
        <taxon>Paenibacillus</taxon>
    </lineage>
</organism>
<accession>A0A328U317</accession>
<dbReference type="OrthoDB" id="9805821at2"/>
<dbReference type="SUPFAM" id="SSF51445">
    <property type="entry name" value="(Trans)glycosidases"/>
    <property type="match status" value="1"/>
</dbReference>
<dbReference type="NCBIfam" id="NF003740">
    <property type="entry name" value="PRK05337.1"/>
    <property type="match status" value="1"/>
</dbReference>
<comment type="catalytic activity">
    <reaction evidence="1">
        <text>Hydrolysis of terminal non-reducing N-acetyl-D-hexosamine residues in N-acetyl-beta-D-hexosaminides.</text>
        <dbReference type="EC" id="3.2.1.52"/>
    </reaction>
</comment>
<dbReference type="EMBL" id="QLUW01000005">
    <property type="protein sequence ID" value="RAP74296.1"/>
    <property type="molecule type" value="Genomic_DNA"/>
</dbReference>
<dbReference type="GO" id="GO:0005975">
    <property type="term" value="P:carbohydrate metabolic process"/>
    <property type="evidence" value="ECO:0007669"/>
    <property type="project" value="InterPro"/>
</dbReference>
<comment type="similarity">
    <text evidence="2">Belongs to the glycosyl hydrolase 3 family.</text>
</comment>
<dbReference type="Proteomes" id="UP000249260">
    <property type="component" value="Unassembled WGS sequence"/>
</dbReference>
<keyword evidence="4 7" id="KW-0378">Hydrolase</keyword>
<evidence type="ECO:0000256" key="4">
    <source>
        <dbReference type="ARBA" id="ARBA00022801"/>
    </source>
</evidence>
<dbReference type="PRINTS" id="PR00133">
    <property type="entry name" value="GLHYDRLASE3"/>
</dbReference>